<name>A0ABU2GY22_9ACTN</name>
<comment type="caution">
    <text evidence="1">The sequence shown here is derived from an EMBL/GenBank/DDBJ whole genome shotgun (WGS) entry which is preliminary data.</text>
</comment>
<reference evidence="1 2" key="1">
    <citation type="submission" date="2023-08" db="EMBL/GenBank/DDBJ databases">
        <title>Bioegradation of LLDPE and BLDPE plastic by marine bacteria from coast plastic debris.</title>
        <authorList>
            <person name="Rong Z."/>
        </authorList>
    </citation>
    <scope>NUCLEOTIDE SEQUENCE [LARGE SCALE GENOMIC DNA]</scope>
    <source>
        <strain evidence="1 2">Z-2</strain>
    </source>
</reference>
<dbReference type="RefSeq" id="WP_310952156.1">
    <property type="nucleotide sequence ID" value="NZ_JAVLUS010000024.1"/>
</dbReference>
<sequence length="181" mass="20165">MGWIHEDSSSTHEAGFVAVFDDGTESRGQTAVDGVVHEIVGESGESRPSAEIVGWVLRCHCHSTFPAPSSWDDPDRWTRCPSESLEDLPRKRVFAPDDEIADITFRGDVVEAAQAVWMREHVLPHGCIDAIRRAATARRTAEDQLDEAVAVARRLGRSWTDIGRAAGMTRQSANERWRDRT</sequence>
<accession>A0ABU2GY22</accession>
<evidence type="ECO:0000313" key="2">
    <source>
        <dbReference type="Proteomes" id="UP001265083"/>
    </source>
</evidence>
<organism evidence="1 2">
    <name type="scientific">Gordonia westfalica</name>
    <dbReference type="NCBI Taxonomy" id="158898"/>
    <lineage>
        <taxon>Bacteria</taxon>
        <taxon>Bacillati</taxon>
        <taxon>Actinomycetota</taxon>
        <taxon>Actinomycetes</taxon>
        <taxon>Mycobacteriales</taxon>
        <taxon>Gordoniaceae</taxon>
        <taxon>Gordonia</taxon>
    </lineage>
</organism>
<protein>
    <submittedName>
        <fullName evidence="1">Uncharacterized protein</fullName>
    </submittedName>
</protein>
<keyword evidence="2" id="KW-1185">Reference proteome</keyword>
<gene>
    <name evidence="1" type="ORF">RD149_21680</name>
</gene>
<proteinExistence type="predicted"/>
<evidence type="ECO:0000313" key="1">
    <source>
        <dbReference type="EMBL" id="MDS1116358.1"/>
    </source>
</evidence>
<dbReference type="EMBL" id="JAVLUS010000024">
    <property type="protein sequence ID" value="MDS1116358.1"/>
    <property type="molecule type" value="Genomic_DNA"/>
</dbReference>
<dbReference type="Proteomes" id="UP001265083">
    <property type="component" value="Unassembled WGS sequence"/>
</dbReference>